<proteinExistence type="predicted"/>
<evidence type="ECO:0000313" key="2">
    <source>
        <dbReference type="Proteomes" id="UP000799444"/>
    </source>
</evidence>
<reference evidence="1" key="1">
    <citation type="journal article" date="2020" name="Stud. Mycol.">
        <title>101 Dothideomycetes genomes: a test case for predicting lifestyles and emergence of pathogens.</title>
        <authorList>
            <person name="Haridas S."/>
            <person name="Albert R."/>
            <person name="Binder M."/>
            <person name="Bloem J."/>
            <person name="Labutti K."/>
            <person name="Salamov A."/>
            <person name="Andreopoulos B."/>
            <person name="Baker S."/>
            <person name="Barry K."/>
            <person name="Bills G."/>
            <person name="Bluhm B."/>
            <person name="Cannon C."/>
            <person name="Castanera R."/>
            <person name="Culley D."/>
            <person name="Daum C."/>
            <person name="Ezra D."/>
            <person name="Gonzalez J."/>
            <person name="Henrissat B."/>
            <person name="Kuo A."/>
            <person name="Liang C."/>
            <person name="Lipzen A."/>
            <person name="Lutzoni F."/>
            <person name="Magnuson J."/>
            <person name="Mondo S."/>
            <person name="Nolan M."/>
            <person name="Ohm R."/>
            <person name="Pangilinan J."/>
            <person name="Park H.-J."/>
            <person name="Ramirez L."/>
            <person name="Alfaro M."/>
            <person name="Sun H."/>
            <person name="Tritt A."/>
            <person name="Yoshinaga Y."/>
            <person name="Zwiers L.-H."/>
            <person name="Turgeon B."/>
            <person name="Goodwin S."/>
            <person name="Spatafora J."/>
            <person name="Crous P."/>
            <person name="Grigoriev I."/>
        </authorList>
    </citation>
    <scope>NUCLEOTIDE SEQUENCE</scope>
    <source>
        <strain evidence="1">CBS 125425</strain>
    </source>
</reference>
<dbReference type="Gene3D" id="3.30.559.10">
    <property type="entry name" value="Chloramphenicol acetyltransferase-like domain"/>
    <property type="match status" value="1"/>
</dbReference>
<dbReference type="Pfam" id="PF07247">
    <property type="entry name" value="AATase"/>
    <property type="match status" value="1"/>
</dbReference>
<name>A0A9P4QNW4_9PLEO</name>
<organism evidence="1 2">
    <name type="scientific">Polyplosphaeria fusca</name>
    <dbReference type="NCBI Taxonomy" id="682080"/>
    <lineage>
        <taxon>Eukaryota</taxon>
        <taxon>Fungi</taxon>
        <taxon>Dikarya</taxon>
        <taxon>Ascomycota</taxon>
        <taxon>Pezizomycotina</taxon>
        <taxon>Dothideomycetes</taxon>
        <taxon>Pleosporomycetidae</taxon>
        <taxon>Pleosporales</taxon>
        <taxon>Tetraplosphaeriaceae</taxon>
        <taxon>Polyplosphaeria</taxon>
    </lineage>
</organism>
<sequence length="476" mass="52077">MVETSALEGLRPCGHIEKYSTSRHHLKIYNNVACAASYSRPASSTSLQAIIFEALRAVIKTHPILSAIPLDEDKPETYFARLPSINLDTCVTFVERKASIPSHNESDQELDALIQAQHNLAFKDSIGTKPFWRLVVLHPTSSTTNFTLIWVFHHALADGTAGLIFHRTFVSALRSLPPALPEESNPLVTPPSTPLIPPLEDLHPLPLSFWFILKTLWGSWFPSRPASLWTGSSIPSPPAQSSNLRTLILSASTTEKLLALSRANKTSLTATLETLVASAVFTLLDQKHTTLRVDGPISLRRFLTLKDQGQGIEDALGTFTGQYFHTHTRASEAGDAISWPEARAVRSSITTELAKNGKDSTVGLLRWVSDLQKFFEEKVGQPRGGTFELSNVGVFEARGGGNKGENEESWRIGRVVFSQSMGTTGPAFSCSVVTGADGCCVLAFNWLEEGPGELDVEKVMQEVRKRIDAFAGTAQE</sequence>
<evidence type="ECO:0000313" key="1">
    <source>
        <dbReference type="EMBL" id="KAF2728216.1"/>
    </source>
</evidence>
<dbReference type="InterPro" id="IPR023213">
    <property type="entry name" value="CAT-like_dom_sf"/>
</dbReference>
<dbReference type="PANTHER" id="PTHR28037">
    <property type="entry name" value="ALCOHOL O-ACETYLTRANSFERASE 1-RELATED"/>
    <property type="match status" value="1"/>
</dbReference>
<dbReference type="Gene3D" id="3.30.559.30">
    <property type="entry name" value="Nonribosomal peptide synthetase, condensation domain"/>
    <property type="match status" value="1"/>
</dbReference>
<protein>
    <recommendedName>
        <fullName evidence="3">Alcohol acetyltransferase</fullName>
    </recommendedName>
</protein>
<dbReference type="EMBL" id="ML996290">
    <property type="protein sequence ID" value="KAF2728216.1"/>
    <property type="molecule type" value="Genomic_DNA"/>
</dbReference>
<dbReference type="InterPro" id="IPR010828">
    <property type="entry name" value="Atf2/Sli1-like"/>
</dbReference>
<dbReference type="SUPFAM" id="SSF52777">
    <property type="entry name" value="CoA-dependent acyltransferases"/>
    <property type="match status" value="2"/>
</dbReference>
<dbReference type="PANTHER" id="PTHR28037:SF1">
    <property type="entry name" value="ALCOHOL O-ACETYLTRANSFERASE 1-RELATED"/>
    <property type="match status" value="1"/>
</dbReference>
<accession>A0A9P4QNW4</accession>
<keyword evidence="2" id="KW-1185">Reference proteome</keyword>
<dbReference type="AlphaFoldDB" id="A0A9P4QNW4"/>
<dbReference type="GO" id="GO:0008080">
    <property type="term" value="F:N-acetyltransferase activity"/>
    <property type="evidence" value="ECO:0007669"/>
    <property type="project" value="TreeGrafter"/>
</dbReference>
<gene>
    <name evidence="1" type="ORF">EJ04DRAFT_581496</name>
</gene>
<dbReference type="InterPro" id="IPR052058">
    <property type="entry name" value="Alcohol_O-acetyltransferase"/>
</dbReference>
<comment type="caution">
    <text evidence="1">The sequence shown here is derived from an EMBL/GenBank/DDBJ whole genome shotgun (WGS) entry which is preliminary data.</text>
</comment>
<dbReference type="OrthoDB" id="2150604at2759"/>
<evidence type="ECO:0008006" key="3">
    <source>
        <dbReference type="Google" id="ProtNLM"/>
    </source>
</evidence>
<dbReference type="Proteomes" id="UP000799444">
    <property type="component" value="Unassembled WGS sequence"/>
</dbReference>